<evidence type="ECO:0000313" key="3">
    <source>
        <dbReference type="EMBL" id="PUZ24997.1"/>
    </source>
</evidence>
<gene>
    <name evidence="3" type="ORF">DCC81_11835</name>
</gene>
<keyword evidence="4" id="KW-1185">Reference proteome</keyword>
<evidence type="ECO:0000259" key="2">
    <source>
        <dbReference type="PROSITE" id="PS51898"/>
    </source>
</evidence>
<organism evidence="3 4">
    <name type="scientific">Chitinophaga parva</name>
    <dbReference type="NCBI Taxonomy" id="2169414"/>
    <lineage>
        <taxon>Bacteria</taxon>
        <taxon>Pseudomonadati</taxon>
        <taxon>Bacteroidota</taxon>
        <taxon>Chitinophagia</taxon>
        <taxon>Chitinophagales</taxon>
        <taxon>Chitinophagaceae</taxon>
        <taxon>Chitinophaga</taxon>
    </lineage>
</organism>
<dbReference type="InterPro" id="IPR013762">
    <property type="entry name" value="Integrase-like_cat_sf"/>
</dbReference>
<name>A0A2T7BFE1_9BACT</name>
<keyword evidence="1" id="KW-0233">DNA recombination</keyword>
<dbReference type="EMBL" id="QCYK01000002">
    <property type="protein sequence ID" value="PUZ24997.1"/>
    <property type="molecule type" value="Genomic_DNA"/>
</dbReference>
<dbReference type="Gene3D" id="1.10.443.10">
    <property type="entry name" value="Intergrase catalytic core"/>
    <property type="match status" value="1"/>
</dbReference>
<reference evidence="3 4" key="1">
    <citation type="submission" date="2018-04" db="EMBL/GenBank/DDBJ databases">
        <title>Chitinophaga fuyangensis sp. nov., isolated from soil in a chemical factory.</title>
        <authorList>
            <person name="Chen K."/>
        </authorList>
    </citation>
    <scope>NUCLEOTIDE SEQUENCE [LARGE SCALE GENOMIC DNA]</scope>
    <source>
        <strain evidence="3 4">LY-1</strain>
    </source>
</reference>
<evidence type="ECO:0000256" key="1">
    <source>
        <dbReference type="ARBA" id="ARBA00023172"/>
    </source>
</evidence>
<comment type="caution">
    <text evidence="3">The sequence shown here is derived from an EMBL/GenBank/DDBJ whole genome shotgun (WGS) entry which is preliminary data.</text>
</comment>
<dbReference type="PROSITE" id="PS51898">
    <property type="entry name" value="TYR_RECOMBINASE"/>
    <property type="match status" value="1"/>
</dbReference>
<dbReference type="Proteomes" id="UP000244450">
    <property type="component" value="Unassembled WGS sequence"/>
</dbReference>
<dbReference type="AlphaFoldDB" id="A0A2T7BFE1"/>
<dbReference type="GO" id="GO:0015074">
    <property type="term" value="P:DNA integration"/>
    <property type="evidence" value="ECO:0007669"/>
    <property type="project" value="InterPro"/>
</dbReference>
<evidence type="ECO:0000313" key="4">
    <source>
        <dbReference type="Proteomes" id="UP000244450"/>
    </source>
</evidence>
<feature type="domain" description="Tyr recombinase" evidence="2">
    <location>
        <begin position="261"/>
        <end position="462"/>
    </location>
</feature>
<dbReference type="GO" id="GO:0003677">
    <property type="term" value="F:DNA binding"/>
    <property type="evidence" value="ECO:0007669"/>
    <property type="project" value="InterPro"/>
</dbReference>
<protein>
    <recommendedName>
        <fullName evidence="2">Tyr recombinase domain-containing protein</fullName>
    </recommendedName>
</protein>
<dbReference type="InterPro" id="IPR002104">
    <property type="entry name" value="Integrase_catalytic"/>
</dbReference>
<proteinExistence type="predicted"/>
<accession>A0A2T7BFE1</accession>
<dbReference type="SUPFAM" id="SSF56349">
    <property type="entry name" value="DNA breaking-rejoining enzymes"/>
    <property type="match status" value="1"/>
</dbReference>
<dbReference type="InterPro" id="IPR011010">
    <property type="entry name" value="DNA_brk_join_enz"/>
</dbReference>
<dbReference type="GO" id="GO:0006310">
    <property type="term" value="P:DNA recombination"/>
    <property type="evidence" value="ECO:0007669"/>
    <property type="project" value="UniProtKB-KW"/>
</dbReference>
<sequence length="467" mass="53878">MLCCSSLKTSIKAKMKMLPNGCSYSEFNIVPANWNTSRASIKKTWYMEYYFHDPAFKDRYPNGFPVRRKGGINRVKDLDSRQQLMQQLCDLQRDLLENQGYNPITKTMLEAEVPDAEPTLPPAPAPIHYPVDDRTLSTHKYLESLNGLIPDVDTPLIPALWLGLKRKVYAPKAVNDIGSIIRGVEDAARALQLDQLKISELKRRHLVLILEKCAELNPKWSDNRRNMYKAYLSGIIKPLLTLECLENNPTAGIDKVDVVRPPREKPTWEERKKIGDHLKERDYRFWRFVQMFFHSGARETELIEVKDTDVDLENQTVWVTVRKRKGSPVRTRKPIKTIALPIWQEVLQECNAVRAKHPGTPVNLFGRLLKPGILSDRSTIRPDQVGRRWKKYVKGDLGIEKDLYSLKHLNTEEMMDALSKETSIEQAEKEVADIMSHTSEKMLQQVYDQKNAERKNWRAAAVSNPFC</sequence>